<feature type="region of interest" description="Disordered" evidence="1">
    <location>
        <begin position="220"/>
        <end position="328"/>
    </location>
</feature>
<sequence length="328" mass="36218">MVDNKAKAHHTQAMNTVTRTHQHIYEHASTAAATAAKSRQSTDLPWRRAIGNEDTANIETTSTRSNNTAVAATVDLDAQSRDENMRHNGHLLQRRGKTQRQPLNKHHAQPPPSSPPTPTPSRSFTRSHTRPPQYPHLLQHCGNSDERRTTRVRAAGQASGSSSLAPLAGALRRRNQFDRGVVACGEQPPPTHARTQHTDPRRAARACTMRAADHIATPQLAREERTSTPARTTTPATRLTACSRGAHGTQHQPPTPATPPLTRRARNRNRARPPARTTNTCTTTASPHYKITRTVPGTYDEQRARWSRHGRHVGTPSHDGPLTRRVRG</sequence>
<name>A0A4Y7PKR4_9AGAM</name>
<feature type="compositionally biased region" description="Polar residues" evidence="1">
    <location>
        <begin position="54"/>
        <end position="70"/>
    </location>
</feature>
<feature type="region of interest" description="Disordered" evidence="1">
    <location>
        <begin position="94"/>
        <end position="168"/>
    </location>
</feature>
<feature type="compositionally biased region" description="Low complexity" evidence="1">
    <location>
        <begin position="227"/>
        <end position="241"/>
    </location>
</feature>
<dbReference type="EMBL" id="ML170270">
    <property type="protein sequence ID" value="TDL15581.1"/>
    <property type="molecule type" value="Genomic_DNA"/>
</dbReference>
<dbReference type="Proteomes" id="UP000294933">
    <property type="component" value="Unassembled WGS sequence"/>
</dbReference>
<feature type="region of interest" description="Disordered" evidence="1">
    <location>
        <begin position="30"/>
        <end position="71"/>
    </location>
</feature>
<dbReference type="AlphaFoldDB" id="A0A4Y7PKR4"/>
<feature type="compositionally biased region" description="Basic residues" evidence="1">
    <location>
        <begin position="263"/>
        <end position="273"/>
    </location>
</feature>
<proteinExistence type="predicted"/>
<feature type="compositionally biased region" description="Low complexity" evidence="1">
    <location>
        <begin position="274"/>
        <end position="285"/>
    </location>
</feature>
<organism evidence="2 3">
    <name type="scientific">Rickenella mellea</name>
    <dbReference type="NCBI Taxonomy" id="50990"/>
    <lineage>
        <taxon>Eukaryota</taxon>
        <taxon>Fungi</taxon>
        <taxon>Dikarya</taxon>
        <taxon>Basidiomycota</taxon>
        <taxon>Agaricomycotina</taxon>
        <taxon>Agaricomycetes</taxon>
        <taxon>Hymenochaetales</taxon>
        <taxon>Rickenellaceae</taxon>
        <taxon>Rickenella</taxon>
    </lineage>
</organism>
<protein>
    <submittedName>
        <fullName evidence="2">Uncharacterized protein</fullName>
    </submittedName>
</protein>
<keyword evidence="3" id="KW-1185">Reference proteome</keyword>
<feature type="compositionally biased region" description="Basic residues" evidence="1">
    <location>
        <begin position="94"/>
        <end position="108"/>
    </location>
</feature>
<evidence type="ECO:0000313" key="3">
    <source>
        <dbReference type="Proteomes" id="UP000294933"/>
    </source>
</evidence>
<evidence type="ECO:0000256" key="1">
    <source>
        <dbReference type="SAM" id="MobiDB-lite"/>
    </source>
</evidence>
<feature type="compositionally biased region" description="Pro residues" evidence="1">
    <location>
        <begin position="109"/>
        <end position="119"/>
    </location>
</feature>
<gene>
    <name evidence="2" type="ORF">BD410DRAFT_808809</name>
</gene>
<reference evidence="2 3" key="1">
    <citation type="submission" date="2018-06" db="EMBL/GenBank/DDBJ databases">
        <title>A transcriptomic atlas of mushroom development highlights an independent origin of complex multicellularity.</title>
        <authorList>
            <consortium name="DOE Joint Genome Institute"/>
            <person name="Krizsan K."/>
            <person name="Almasi E."/>
            <person name="Merenyi Z."/>
            <person name="Sahu N."/>
            <person name="Viragh M."/>
            <person name="Koszo T."/>
            <person name="Mondo S."/>
            <person name="Kiss B."/>
            <person name="Balint B."/>
            <person name="Kues U."/>
            <person name="Barry K."/>
            <person name="Hegedus J.C."/>
            <person name="Henrissat B."/>
            <person name="Johnson J."/>
            <person name="Lipzen A."/>
            <person name="Ohm R."/>
            <person name="Nagy I."/>
            <person name="Pangilinan J."/>
            <person name="Yan J."/>
            <person name="Xiong Y."/>
            <person name="Grigoriev I.V."/>
            <person name="Hibbett D.S."/>
            <person name="Nagy L.G."/>
        </authorList>
    </citation>
    <scope>NUCLEOTIDE SEQUENCE [LARGE SCALE GENOMIC DNA]</scope>
    <source>
        <strain evidence="2 3">SZMC22713</strain>
    </source>
</reference>
<dbReference type="VEuPathDB" id="FungiDB:BD410DRAFT_808809"/>
<feature type="compositionally biased region" description="Low complexity" evidence="1">
    <location>
        <begin position="153"/>
        <end position="168"/>
    </location>
</feature>
<evidence type="ECO:0000313" key="2">
    <source>
        <dbReference type="EMBL" id="TDL15581.1"/>
    </source>
</evidence>
<accession>A0A4Y7PKR4</accession>
<feature type="region of interest" description="Disordered" evidence="1">
    <location>
        <begin position="182"/>
        <end position="203"/>
    </location>
</feature>